<sequence>MIEYLRDHNMNNYNYNQNNKYIAKLHNVYQEKILGLDSKPVTLLYQKKKIEDIIIEQKIPAKKVEWQVWNDIADIFQVEEKILSTQTTVASNPVTLLSSPRYSPRELPPETKGFSPKSLSPIENPNVFQKHRQLRYDNLVLEKTKHSADAAIHDNDNKNQKGKEKLKGIETSSSITKPPRFKIPELIIPIPEESEFEGTDSKDKDSKGNDQTKKATLKGKATHLPRLGKISIMFNKDKAEAEEIESLNPETKFEEDKVKNKKQKELMDVEKERIESKKDEIFEEVENKHEEIEMEMEKSTSSSALSHKEELKKAKEIMNKDITKLVSTEIKNPSPVIKPMDHKPITAL</sequence>
<dbReference type="WBParaSite" id="Minc3s01591g24968">
    <property type="protein sequence ID" value="Minc3s01591g24968"/>
    <property type="gene ID" value="Minc3s01591g24968"/>
</dbReference>
<proteinExistence type="predicted"/>
<feature type="region of interest" description="Disordered" evidence="1">
    <location>
        <begin position="149"/>
        <end position="175"/>
    </location>
</feature>
<keyword evidence="2" id="KW-1185">Reference proteome</keyword>
<accession>A0A914MJH1</accession>
<evidence type="ECO:0000313" key="3">
    <source>
        <dbReference type="WBParaSite" id="Minc3s01591g24968"/>
    </source>
</evidence>
<feature type="compositionally biased region" description="Basic and acidic residues" evidence="1">
    <location>
        <begin position="199"/>
        <end position="213"/>
    </location>
</feature>
<dbReference type="Proteomes" id="UP000887563">
    <property type="component" value="Unplaced"/>
</dbReference>
<reference evidence="3" key="1">
    <citation type="submission" date="2022-11" db="UniProtKB">
        <authorList>
            <consortium name="WormBaseParasite"/>
        </authorList>
    </citation>
    <scope>IDENTIFICATION</scope>
</reference>
<feature type="region of interest" description="Disordered" evidence="1">
    <location>
        <begin position="100"/>
        <end position="123"/>
    </location>
</feature>
<evidence type="ECO:0000313" key="2">
    <source>
        <dbReference type="Proteomes" id="UP000887563"/>
    </source>
</evidence>
<name>A0A914MJH1_MELIC</name>
<feature type="region of interest" description="Disordered" evidence="1">
    <location>
        <begin position="290"/>
        <end position="310"/>
    </location>
</feature>
<evidence type="ECO:0000256" key="1">
    <source>
        <dbReference type="SAM" id="MobiDB-lite"/>
    </source>
</evidence>
<feature type="compositionally biased region" description="Basic and acidic residues" evidence="1">
    <location>
        <begin position="149"/>
        <end position="168"/>
    </location>
</feature>
<feature type="region of interest" description="Disordered" evidence="1">
    <location>
        <begin position="190"/>
        <end position="221"/>
    </location>
</feature>
<protein>
    <submittedName>
        <fullName evidence="3">Uncharacterized protein</fullName>
    </submittedName>
</protein>
<organism evidence="2 3">
    <name type="scientific">Meloidogyne incognita</name>
    <name type="common">Southern root-knot nematode worm</name>
    <name type="synonym">Oxyuris incognita</name>
    <dbReference type="NCBI Taxonomy" id="6306"/>
    <lineage>
        <taxon>Eukaryota</taxon>
        <taxon>Metazoa</taxon>
        <taxon>Ecdysozoa</taxon>
        <taxon>Nematoda</taxon>
        <taxon>Chromadorea</taxon>
        <taxon>Rhabditida</taxon>
        <taxon>Tylenchina</taxon>
        <taxon>Tylenchomorpha</taxon>
        <taxon>Tylenchoidea</taxon>
        <taxon>Meloidogynidae</taxon>
        <taxon>Meloidogyninae</taxon>
        <taxon>Meloidogyne</taxon>
        <taxon>Meloidogyne incognita group</taxon>
    </lineage>
</organism>
<dbReference type="AlphaFoldDB" id="A0A914MJH1"/>